<keyword evidence="8" id="KW-0539">Nucleus</keyword>
<keyword evidence="5 9" id="KW-0547">Nucleotide-binding</keyword>
<dbReference type="EnsemblMetazoa" id="XM_050653738.1">
    <property type="protein sequence ID" value="XP_050509695.1"/>
    <property type="gene ID" value="LOC126886729"/>
</dbReference>
<dbReference type="PANTHER" id="PTHR24056">
    <property type="entry name" value="CELL DIVISION PROTEIN KINASE"/>
    <property type="match status" value="1"/>
</dbReference>
<dbReference type="InterPro" id="IPR017441">
    <property type="entry name" value="Protein_kinase_ATP_BS"/>
</dbReference>
<evidence type="ECO:0000256" key="5">
    <source>
        <dbReference type="ARBA" id="ARBA00022741"/>
    </source>
</evidence>
<name>A0ABM5KHM7_DIAVI</name>
<keyword evidence="7 9" id="KW-0067">ATP-binding</keyword>
<evidence type="ECO:0000256" key="11">
    <source>
        <dbReference type="SAM" id="MobiDB-lite"/>
    </source>
</evidence>
<evidence type="ECO:0000256" key="3">
    <source>
        <dbReference type="ARBA" id="ARBA00022527"/>
    </source>
</evidence>
<dbReference type="Gene3D" id="3.30.200.20">
    <property type="entry name" value="Phosphorylase Kinase, domain 1"/>
    <property type="match status" value="1"/>
</dbReference>
<dbReference type="CDD" id="cd07865">
    <property type="entry name" value="STKc_CDK9"/>
    <property type="match status" value="1"/>
</dbReference>
<evidence type="ECO:0000256" key="2">
    <source>
        <dbReference type="ARBA" id="ARBA00006485"/>
    </source>
</evidence>
<evidence type="ECO:0000256" key="10">
    <source>
        <dbReference type="RuleBase" id="RU000304"/>
    </source>
</evidence>
<keyword evidence="4" id="KW-0808">Transferase</keyword>
<feature type="compositionally biased region" description="Basic and acidic residues" evidence="11">
    <location>
        <begin position="1"/>
        <end position="11"/>
    </location>
</feature>
<dbReference type="InterPro" id="IPR008271">
    <property type="entry name" value="Ser/Thr_kinase_AS"/>
</dbReference>
<proteinExistence type="inferred from homology"/>
<dbReference type="InterPro" id="IPR011009">
    <property type="entry name" value="Kinase-like_dom_sf"/>
</dbReference>
<feature type="compositionally biased region" description="Low complexity" evidence="11">
    <location>
        <begin position="12"/>
        <end position="21"/>
    </location>
</feature>
<keyword evidence="14" id="KW-1185">Reference proteome</keyword>
<comment type="similarity">
    <text evidence="2">Belongs to the protein kinase superfamily. CMGC Ser/Thr protein kinase family. CDC2/CDKX subfamily.</text>
</comment>
<evidence type="ECO:0000256" key="4">
    <source>
        <dbReference type="ARBA" id="ARBA00022679"/>
    </source>
</evidence>
<comment type="subcellular location">
    <subcellularLocation>
        <location evidence="1">Nucleus</location>
    </subcellularLocation>
</comment>
<evidence type="ECO:0000313" key="14">
    <source>
        <dbReference type="Proteomes" id="UP001652700"/>
    </source>
</evidence>
<dbReference type="Gene3D" id="1.10.510.10">
    <property type="entry name" value="Transferase(Phosphotransferase) domain 1"/>
    <property type="match status" value="1"/>
</dbReference>
<sequence>MQNNNRDRESNHSSSSSHPHSTVMNMRDKERYIEDFNFPYCDLTGKYEKVAKIGQGTFGEVFKARDKSNPKKFVAMKKVLMDNEKEGFPITALREIRILQLLKHENVVNLIEICRTQASQHNRYRSTFYLVFDFCEHDLAGLLSNSNVKFSLGEIKKVVQQLLNGLYYIHSNKILHRDMKAANVLITKNGVLKLADFGLARAFSSTKNGLPNRFTNRVVTLWYRPPELLLGERNYGPPVDLWGAGCIMAEMWTRSPIMQGNSEQQQLTLISQLCGSITPQVWPGVEHLELFKKMELPHKQKRKVKERLTPYLKDPYACDLLDKLLVLDPSKRADSDTALNHDFFWTDPMPCDLGKMLANHTQSMFEFLAPPRRATQMRHHSMPRPAPSTVQDSGYQDRVF</sequence>
<feature type="binding site" evidence="9">
    <location>
        <position position="77"/>
    </location>
    <ligand>
        <name>ATP</name>
        <dbReference type="ChEBI" id="CHEBI:30616"/>
    </ligand>
</feature>
<feature type="region of interest" description="Disordered" evidence="11">
    <location>
        <begin position="1"/>
        <end position="24"/>
    </location>
</feature>
<keyword evidence="3 10" id="KW-0723">Serine/threonine-protein kinase</keyword>
<dbReference type="Pfam" id="PF00069">
    <property type="entry name" value="Pkinase"/>
    <property type="match status" value="1"/>
</dbReference>
<dbReference type="Proteomes" id="UP001652700">
    <property type="component" value="Unplaced"/>
</dbReference>
<evidence type="ECO:0000313" key="13">
    <source>
        <dbReference type="EnsemblMetazoa" id="XP_050509695.1"/>
    </source>
</evidence>
<dbReference type="PROSITE" id="PS50011">
    <property type="entry name" value="PROTEIN_KINASE_DOM"/>
    <property type="match status" value="1"/>
</dbReference>
<evidence type="ECO:0000256" key="8">
    <source>
        <dbReference type="ARBA" id="ARBA00023242"/>
    </source>
</evidence>
<dbReference type="RefSeq" id="XP_050509695.1">
    <property type="nucleotide sequence ID" value="XM_050653738.1"/>
</dbReference>
<protein>
    <recommendedName>
        <fullName evidence="12">Protein kinase domain-containing protein</fullName>
    </recommendedName>
</protein>
<accession>A0ABM5KHM7</accession>
<evidence type="ECO:0000256" key="7">
    <source>
        <dbReference type="ARBA" id="ARBA00022840"/>
    </source>
</evidence>
<feature type="domain" description="Protein kinase" evidence="12">
    <location>
        <begin position="47"/>
        <end position="344"/>
    </location>
</feature>
<keyword evidence="6" id="KW-0418">Kinase</keyword>
<organism evidence="13 14">
    <name type="scientific">Diabrotica virgifera virgifera</name>
    <name type="common">western corn rootworm</name>
    <dbReference type="NCBI Taxonomy" id="50390"/>
    <lineage>
        <taxon>Eukaryota</taxon>
        <taxon>Metazoa</taxon>
        <taxon>Ecdysozoa</taxon>
        <taxon>Arthropoda</taxon>
        <taxon>Hexapoda</taxon>
        <taxon>Insecta</taxon>
        <taxon>Pterygota</taxon>
        <taxon>Neoptera</taxon>
        <taxon>Endopterygota</taxon>
        <taxon>Coleoptera</taxon>
        <taxon>Polyphaga</taxon>
        <taxon>Cucujiformia</taxon>
        <taxon>Chrysomeloidea</taxon>
        <taxon>Chrysomelidae</taxon>
        <taxon>Galerucinae</taxon>
        <taxon>Diabroticina</taxon>
        <taxon>Diabroticites</taxon>
        <taxon>Diabrotica</taxon>
    </lineage>
</organism>
<dbReference type="PANTHER" id="PTHR24056:SF233">
    <property type="entry name" value="CYCLIN-DEPENDENT KINASE 9"/>
    <property type="match status" value="1"/>
</dbReference>
<evidence type="ECO:0000256" key="6">
    <source>
        <dbReference type="ARBA" id="ARBA00022777"/>
    </source>
</evidence>
<dbReference type="PROSITE" id="PS00108">
    <property type="entry name" value="PROTEIN_KINASE_ST"/>
    <property type="match status" value="1"/>
</dbReference>
<feature type="region of interest" description="Disordered" evidence="11">
    <location>
        <begin position="376"/>
        <end position="400"/>
    </location>
</feature>
<dbReference type="InterPro" id="IPR050108">
    <property type="entry name" value="CDK"/>
</dbReference>
<dbReference type="SUPFAM" id="SSF56112">
    <property type="entry name" value="Protein kinase-like (PK-like)"/>
    <property type="match status" value="1"/>
</dbReference>
<evidence type="ECO:0000256" key="1">
    <source>
        <dbReference type="ARBA" id="ARBA00004123"/>
    </source>
</evidence>
<dbReference type="SMART" id="SM00220">
    <property type="entry name" value="S_TKc"/>
    <property type="match status" value="1"/>
</dbReference>
<reference evidence="13" key="1">
    <citation type="submission" date="2025-05" db="UniProtKB">
        <authorList>
            <consortium name="EnsemblMetazoa"/>
        </authorList>
    </citation>
    <scope>IDENTIFICATION</scope>
</reference>
<dbReference type="InterPro" id="IPR000719">
    <property type="entry name" value="Prot_kinase_dom"/>
</dbReference>
<evidence type="ECO:0000259" key="12">
    <source>
        <dbReference type="PROSITE" id="PS50011"/>
    </source>
</evidence>
<dbReference type="GeneID" id="126886729"/>
<dbReference type="PROSITE" id="PS00107">
    <property type="entry name" value="PROTEIN_KINASE_ATP"/>
    <property type="match status" value="1"/>
</dbReference>
<evidence type="ECO:0000256" key="9">
    <source>
        <dbReference type="PROSITE-ProRule" id="PRU10141"/>
    </source>
</evidence>